<dbReference type="Pfam" id="PF02625">
    <property type="entry name" value="XdhC_CoxI"/>
    <property type="match status" value="1"/>
</dbReference>
<dbReference type="Gene3D" id="3.40.50.720">
    <property type="entry name" value="NAD(P)-binding Rossmann-like Domain"/>
    <property type="match status" value="1"/>
</dbReference>
<name>A0A1M7TPD0_9RHOB</name>
<evidence type="ECO:0000313" key="5">
    <source>
        <dbReference type="Proteomes" id="UP000184066"/>
    </source>
</evidence>
<dbReference type="PANTHER" id="PTHR30388:SF4">
    <property type="entry name" value="MOLYBDENUM COFACTOR INSERTION CHAPERONE PAOD"/>
    <property type="match status" value="1"/>
</dbReference>
<dbReference type="Proteomes" id="UP000184066">
    <property type="component" value="Unassembled WGS sequence"/>
</dbReference>
<keyword evidence="5" id="KW-1185">Reference proteome</keyword>
<feature type="domain" description="XdhC- CoxI" evidence="2">
    <location>
        <begin position="15"/>
        <end position="82"/>
    </location>
</feature>
<dbReference type="PANTHER" id="PTHR30388">
    <property type="entry name" value="ALDEHYDE OXIDOREDUCTASE MOLYBDENUM COFACTOR ASSEMBLY PROTEIN"/>
    <property type="match status" value="1"/>
</dbReference>
<dbReference type="STRING" id="1189325.SAMN04488119_108108"/>
<feature type="region of interest" description="Disordered" evidence="1">
    <location>
        <begin position="329"/>
        <end position="359"/>
    </location>
</feature>
<dbReference type="OrthoDB" id="9815497at2"/>
<reference evidence="4 5" key="1">
    <citation type="submission" date="2016-12" db="EMBL/GenBank/DDBJ databases">
        <authorList>
            <person name="Song W.-J."/>
            <person name="Kurnit D.M."/>
        </authorList>
    </citation>
    <scope>NUCLEOTIDE SEQUENCE [LARGE SCALE GENOMIC DNA]</scope>
    <source>
        <strain evidence="4 5">CGMCC 1.10808</strain>
    </source>
</reference>
<evidence type="ECO:0000313" key="4">
    <source>
        <dbReference type="EMBL" id="SHN72565.1"/>
    </source>
</evidence>
<proteinExistence type="predicted"/>
<gene>
    <name evidence="4" type="ORF">SAMN05216200_108109</name>
</gene>
<dbReference type="RefSeq" id="WP_072747910.1">
    <property type="nucleotide sequence ID" value="NZ_FOHL01000008.1"/>
</dbReference>
<dbReference type="Pfam" id="PF13478">
    <property type="entry name" value="XdhC_C"/>
    <property type="match status" value="1"/>
</dbReference>
<evidence type="ECO:0000259" key="3">
    <source>
        <dbReference type="Pfam" id="PF13478"/>
    </source>
</evidence>
<feature type="domain" description="XdhC Rossmann" evidence="3">
    <location>
        <begin position="186"/>
        <end position="326"/>
    </location>
</feature>
<feature type="compositionally biased region" description="Low complexity" evidence="1">
    <location>
        <begin position="343"/>
        <end position="359"/>
    </location>
</feature>
<dbReference type="AlphaFoldDB" id="A0A1M7TPD0"/>
<protein>
    <submittedName>
        <fullName evidence="4">Xanthine dehydrogenase accessory factor</fullName>
    </submittedName>
</protein>
<dbReference type="EMBL" id="FRDL01000008">
    <property type="protein sequence ID" value="SHN72565.1"/>
    <property type="molecule type" value="Genomic_DNA"/>
</dbReference>
<dbReference type="InterPro" id="IPR027051">
    <property type="entry name" value="XdhC_Rossmann_dom"/>
</dbReference>
<sequence>MSASHDDIIEAALGWIDAGKGAALATVIETWGSAPRPVGSQLAVSSEAELMGSVSGGCVEGAVAAEALEAMQDGRCRVLEFGVSDEDAFAVGLACGGTIRVLVEPIGVGQGPDAALLRDLAAARAARRPIAYVVAPSDWSRLLLDAACGTPLGEAVREGMRADRSGFAVVEGEEWFINIHNPPLRMIVVGAVHIAQALAPMARLAGYDVTLIDPRDAFAAEARFPGERIVRAWPDEAIDALGLDARTAVVTLTHDPKLDDPAIRRALRSDVFYLGCLGSRKTHAKRVERLRAAGFSDDEIARIDAPVGLDVGARTPAEIAVAALAQATERLRRPHTRPGAAHASGPEGAARAPAPAETA</sequence>
<dbReference type="InterPro" id="IPR052698">
    <property type="entry name" value="MoCofactor_Util/Proc"/>
</dbReference>
<evidence type="ECO:0000259" key="2">
    <source>
        <dbReference type="Pfam" id="PF02625"/>
    </source>
</evidence>
<dbReference type="InterPro" id="IPR003777">
    <property type="entry name" value="XdhC_CoxI"/>
</dbReference>
<evidence type="ECO:0000256" key="1">
    <source>
        <dbReference type="SAM" id="MobiDB-lite"/>
    </source>
</evidence>
<organism evidence="4 5">
    <name type="scientific">Oceanicella actignis</name>
    <dbReference type="NCBI Taxonomy" id="1189325"/>
    <lineage>
        <taxon>Bacteria</taxon>
        <taxon>Pseudomonadati</taxon>
        <taxon>Pseudomonadota</taxon>
        <taxon>Alphaproteobacteria</taxon>
        <taxon>Rhodobacterales</taxon>
        <taxon>Paracoccaceae</taxon>
        <taxon>Oceanicella</taxon>
    </lineage>
</organism>
<accession>A0A1M7TPD0</accession>